<keyword evidence="3" id="KW-0805">Transcription regulation</keyword>
<dbReference type="InterPro" id="IPR001789">
    <property type="entry name" value="Sig_transdc_resp-reg_receiver"/>
</dbReference>
<gene>
    <name evidence="10" type="ORF">RT717_04125</name>
</gene>
<evidence type="ECO:0000256" key="5">
    <source>
        <dbReference type="ARBA" id="ARBA00023163"/>
    </source>
</evidence>
<dbReference type="Proteomes" id="UP001302349">
    <property type="component" value="Chromosome"/>
</dbReference>
<name>A0ABZ0ITH0_9BACT</name>
<dbReference type="InterPro" id="IPR001867">
    <property type="entry name" value="OmpR/PhoB-type_DNA-bd"/>
</dbReference>
<dbReference type="SMART" id="SM00448">
    <property type="entry name" value="REC"/>
    <property type="match status" value="1"/>
</dbReference>
<dbReference type="Gene3D" id="3.40.50.2300">
    <property type="match status" value="1"/>
</dbReference>
<sequence length="233" mass="26946">MSKVEMKEVRLLLVEDEYQLLKAIRTFLEEEKYVVVAVETYRSAQQEIKNENYDVCLIDINLPDGSGNSLINLIKSKQQKTGIIIISSHNMTEDKVQSLDLGADDYLTKPFDLHELNARIRSVLRRKLGDSRHQVVSESISVYPNEFKAFVHDVELELTKKEFEMLLYLMSNKNRLITKESLAAHLWGISIEFSDNYDYIYTHVKNLRKKLMNAGATDNIKNVHGIGYRFEVA</sequence>
<evidence type="ECO:0000259" key="9">
    <source>
        <dbReference type="PROSITE" id="PS51755"/>
    </source>
</evidence>
<keyword evidence="4 7" id="KW-0238">DNA-binding</keyword>
<dbReference type="InterPro" id="IPR036388">
    <property type="entry name" value="WH-like_DNA-bd_sf"/>
</dbReference>
<evidence type="ECO:0000256" key="1">
    <source>
        <dbReference type="ARBA" id="ARBA00022553"/>
    </source>
</evidence>
<dbReference type="PANTHER" id="PTHR48111">
    <property type="entry name" value="REGULATOR OF RPOS"/>
    <property type="match status" value="1"/>
</dbReference>
<protein>
    <submittedName>
        <fullName evidence="10">Response regulator transcription factor</fullName>
    </submittedName>
</protein>
<dbReference type="SMART" id="SM00862">
    <property type="entry name" value="Trans_reg_C"/>
    <property type="match status" value="1"/>
</dbReference>
<keyword evidence="2" id="KW-0902">Two-component regulatory system</keyword>
<dbReference type="CDD" id="cd00383">
    <property type="entry name" value="trans_reg_C"/>
    <property type="match status" value="1"/>
</dbReference>
<dbReference type="Gene3D" id="1.10.10.10">
    <property type="entry name" value="Winged helix-like DNA-binding domain superfamily/Winged helix DNA-binding domain"/>
    <property type="match status" value="1"/>
</dbReference>
<keyword evidence="5" id="KW-0804">Transcription</keyword>
<feature type="domain" description="OmpR/PhoB-type" evidence="9">
    <location>
        <begin position="131"/>
        <end position="232"/>
    </location>
</feature>
<evidence type="ECO:0000256" key="4">
    <source>
        <dbReference type="ARBA" id="ARBA00023125"/>
    </source>
</evidence>
<dbReference type="SUPFAM" id="SSF52172">
    <property type="entry name" value="CheY-like"/>
    <property type="match status" value="1"/>
</dbReference>
<dbReference type="Pfam" id="PF00072">
    <property type="entry name" value="Response_reg"/>
    <property type="match status" value="1"/>
</dbReference>
<dbReference type="EMBL" id="CP136051">
    <property type="protein sequence ID" value="WOK07812.1"/>
    <property type="molecule type" value="Genomic_DNA"/>
</dbReference>
<reference evidence="10 11" key="1">
    <citation type="journal article" date="2023" name="Microbiol. Resour. Announc.">
        <title>Complete Genome Sequence of Imperialibacter roseus strain P4T.</title>
        <authorList>
            <person name="Tizabi D.R."/>
            <person name="Bachvaroff T."/>
            <person name="Hill R.T."/>
        </authorList>
    </citation>
    <scope>NUCLEOTIDE SEQUENCE [LARGE SCALE GENOMIC DNA]</scope>
    <source>
        <strain evidence="10 11">P4T</strain>
    </source>
</reference>
<dbReference type="RefSeq" id="WP_317490464.1">
    <property type="nucleotide sequence ID" value="NZ_CP136051.1"/>
</dbReference>
<dbReference type="PANTHER" id="PTHR48111:SF22">
    <property type="entry name" value="REGULATOR OF RPOS"/>
    <property type="match status" value="1"/>
</dbReference>
<dbReference type="Pfam" id="PF00486">
    <property type="entry name" value="Trans_reg_C"/>
    <property type="match status" value="1"/>
</dbReference>
<dbReference type="PROSITE" id="PS51755">
    <property type="entry name" value="OMPR_PHOB"/>
    <property type="match status" value="1"/>
</dbReference>
<evidence type="ECO:0000256" key="6">
    <source>
        <dbReference type="PROSITE-ProRule" id="PRU00169"/>
    </source>
</evidence>
<evidence type="ECO:0000313" key="11">
    <source>
        <dbReference type="Proteomes" id="UP001302349"/>
    </source>
</evidence>
<evidence type="ECO:0000256" key="3">
    <source>
        <dbReference type="ARBA" id="ARBA00023015"/>
    </source>
</evidence>
<evidence type="ECO:0000313" key="10">
    <source>
        <dbReference type="EMBL" id="WOK07812.1"/>
    </source>
</evidence>
<feature type="DNA-binding region" description="OmpR/PhoB-type" evidence="7">
    <location>
        <begin position="131"/>
        <end position="232"/>
    </location>
</feature>
<dbReference type="InterPro" id="IPR011006">
    <property type="entry name" value="CheY-like_superfamily"/>
</dbReference>
<organism evidence="10 11">
    <name type="scientific">Imperialibacter roseus</name>
    <dbReference type="NCBI Taxonomy" id="1324217"/>
    <lineage>
        <taxon>Bacteria</taxon>
        <taxon>Pseudomonadati</taxon>
        <taxon>Bacteroidota</taxon>
        <taxon>Cytophagia</taxon>
        <taxon>Cytophagales</taxon>
        <taxon>Flammeovirgaceae</taxon>
        <taxon>Imperialibacter</taxon>
    </lineage>
</organism>
<keyword evidence="11" id="KW-1185">Reference proteome</keyword>
<proteinExistence type="predicted"/>
<feature type="modified residue" description="4-aspartylphosphate" evidence="6">
    <location>
        <position position="59"/>
    </location>
</feature>
<dbReference type="InterPro" id="IPR039420">
    <property type="entry name" value="WalR-like"/>
</dbReference>
<dbReference type="PROSITE" id="PS50110">
    <property type="entry name" value="RESPONSE_REGULATORY"/>
    <property type="match status" value="1"/>
</dbReference>
<evidence type="ECO:0000256" key="2">
    <source>
        <dbReference type="ARBA" id="ARBA00023012"/>
    </source>
</evidence>
<evidence type="ECO:0000256" key="7">
    <source>
        <dbReference type="PROSITE-ProRule" id="PRU01091"/>
    </source>
</evidence>
<evidence type="ECO:0000259" key="8">
    <source>
        <dbReference type="PROSITE" id="PS50110"/>
    </source>
</evidence>
<keyword evidence="1 6" id="KW-0597">Phosphoprotein</keyword>
<feature type="domain" description="Response regulatory" evidence="8">
    <location>
        <begin position="10"/>
        <end position="124"/>
    </location>
</feature>
<accession>A0ABZ0ITH0</accession>
<dbReference type="Gene3D" id="6.10.250.690">
    <property type="match status" value="1"/>
</dbReference>